<dbReference type="InterPro" id="IPR057233">
    <property type="entry name" value="DUF7911"/>
</dbReference>
<protein>
    <submittedName>
        <fullName evidence="2">Uncharacterized protein</fullName>
    </submittedName>
</protein>
<comment type="caution">
    <text evidence="2">The sequence shown here is derived from an EMBL/GenBank/DDBJ whole genome shotgun (WGS) entry which is preliminary data.</text>
</comment>
<proteinExistence type="predicted"/>
<name>A0A368H3D7_ANCCA</name>
<reference evidence="2 3" key="1">
    <citation type="submission" date="2014-10" db="EMBL/GenBank/DDBJ databases">
        <title>Draft genome of the hookworm Ancylostoma caninum.</title>
        <authorList>
            <person name="Mitreva M."/>
        </authorList>
    </citation>
    <scope>NUCLEOTIDE SEQUENCE [LARGE SCALE GENOMIC DNA]</scope>
    <source>
        <strain evidence="2 3">Baltimore</strain>
    </source>
</reference>
<dbReference type="EMBL" id="JOJR01000016">
    <property type="protein sequence ID" value="RCN51124.1"/>
    <property type="molecule type" value="Genomic_DNA"/>
</dbReference>
<sequence>MFQLEPDLSFLDTVFNDVIYFIDAQSTGALWSVHQFQINADGFLKHLEKISINNHAKPLEVWTGPDLASEYVVALDNQRNYIYIRNRFERSVLFECAYDLLFRPNTLVTHYLNTSFKDDRPWLNSMAAEQNVLIYTETDRSVKPPVTRLFGLNTGDEKPGSCLVYTNYAFDVGIMQQATLKKMEANSLPAFEKSKRMNASRTTTTTASTTTTKTLRPNTRQPKPTPRRLLTTTSTTTPKMTTIYSTSTEQLVTSTEFRRTTEDDDDDVDEITFRERTTVRVLETSTSFEEERNIIEAQEKSKILERDNEGVGLMTTLHSEEDLEPNQPSNTSSASDLKNKNPLSKSVYKINAFSMLYFLFLFVLQ</sequence>
<evidence type="ECO:0000313" key="2">
    <source>
        <dbReference type="EMBL" id="RCN51124.1"/>
    </source>
</evidence>
<evidence type="ECO:0000256" key="1">
    <source>
        <dbReference type="SAM" id="MobiDB-lite"/>
    </source>
</evidence>
<keyword evidence="3" id="KW-1185">Reference proteome</keyword>
<feature type="region of interest" description="Disordered" evidence="1">
    <location>
        <begin position="195"/>
        <end position="232"/>
    </location>
</feature>
<accession>A0A368H3D7</accession>
<dbReference type="Proteomes" id="UP000252519">
    <property type="component" value="Unassembled WGS sequence"/>
</dbReference>
<organism evidence="2 3">
    <name type="scientific">Ancylostoma caninum</name>
    <name type="common">Dog hookworm</name>
    <dbReference type="NCBI Taxonomy" id="29170"/>
    <lineage>
        <taxon>Eukaryota</taxon>
        <taxon>Metazoa</taxon>
        <taxon>Ecdysozoa</taxon>
        <taxon>Nematoda</taxon>
        <taxon>Chromadorea</taxon>
        <taxon>Rhabditida</taxon>
        <taxon>Rhabditina</taxon>
        <taxon>Rhabditomorpha</taxon>
        <taxon>Strongyloidea</taxon>
        <taxon>Ancylostomatidae</taxon>
        <taxon>Ancylostomatinae</taxon>
        <taxon>Ancylostoma</taxon>
    </lineage>
</organism>
<dbReference type="Pfam" id="PF25492">
    <property type="entry name" value="DUF7911"/>
    <property type="match status" value="1"/>
</dbReference>
<feature type="region of interest" description="Disordered" evidence="1">
    <location>
        <begin position="318"/>
        <end position="338"/>
    </location>
</feature>
<evidence type="ECO:0000313" key="3">
    <source>
        <dbReference type="Proteomes" id="UP000252519"/>
    </source>
</evidence>
<feature type="compositionally biased region" description="Low complexity" evidence="1">
    <location>
        <begin position="202"/>
        <end position="232"/>
    </location>
</feature>
<gene>
    <name evidence="2" type="ORF">ANCCAN_02689</name>
</gene>
<feature type="compositionally biased region" description="Polar residues" evidence="1">
    <location>
        <begin position="326"/>
        <end position="338"/>
    </location>
</feature>
<dbReference type="AlphaFoldDB" id="A0A368H3D7"/>
<dbReference type="OrthoDB" id="5873999at2759"/>